<protein>
    <recommendedName>
        <fullName evidence="4">SMP-30/Gluconolactonase/LRE-like region domain-containing protein</fullName>
    </recommendedName>
</protein>
<dbReference type="SUPFAM" id="SSF101898">
    <property type="entry name" value="NHL repeat"/>
    <property type="match status" value="2"/>
</dbReference>
<evidence type="ECO:0000313" key="2">
    <source>
        <dbReference type="EMBL" id="PIW19044.1"/>
    </source>
</evidence>
<evidence type="ECO:0000256" key="1">
    <source>
        <dbReference type="SAM" id="MobiDB-lite"/>
    </source>
</evidence>
<dbReference type="GO" id="GO:0000209">
    <property type="term" value="P:protein polyubiquitination"/>
    <property type="evidence" value="ECO:0007669"/>
    <property type="project" value="TreeGrafter"/>
</dbReference>
<dbReference type="GO" id="GO:0061630">
    <property type="term" value="F:ubiquitin protein ligase activity"/>
    <property type="evidence" value="ECO:0007669"/>
    <property type="project" value="TreeGrafter"/>
</dbReference>
<dbReference type="EMBL" id="PFFQ01000006">
    <property type="protein sequence ID" value="PIW19044.1"/>
    <property type="molecule type" value="Genomic_DNA"/>
</dbReference>
<organism evidence="2 3">
    <name type="scientific">bacterium (Candidatus Blackallbacteria) CG17_big_fil_post_rev_8_21_14_2_50_48_46</name>
    <dbReference type="NCBI Taxonomy" id="2014261"/>
    <lineage>
        <taxon>Bacteria</taxon>
        <taxon>Candidatus Blackallbacteria</taxon>
    </lineage>
</organism>
<sequence length="1233" mass="138371">MAAENAFQDPLLEELITREAIRSEQVQEAADLIAANLKAGQEALSGKRYLLDQNTYQFRAFSYPEDTEIFQIQLPKPEGADKPLSQNEWEAAGTHLTLFSQESAKKVEDIAWELSSELSVLYSPQGPCWTGKFLEEHHLPLGHSFIWNAFPRQGMNNRPLDFFLSYGGKLGAVADRGAGQVHILDLESGSLLKSVSSRNPGSSKGLNICLSEKRKKLYITDNSTGITVLNLEDQGSHKISPGVGLLGNCLLSKDEDFLFVLATKPNPGLKVIDLNNEQMSKDIAIKGDLFSVNSDAPVDLMGLSPDGENLVFMTYLNEPEPFTPIITVIDAPRQKTTQRFSIKDGTRPASLNFLGINPIVAKNQTVLDVLLSQGLVSEEAVRDARIAVRQKALEESMRQQESQQAAVPTLDLEQRAFEEMQREKEEVQEQDEEAEEGGPPPFKPEKAPQWNVSPVADELILKICADNLYMQSKGQVELLNDPDLTENLMRVKSAATRARNELEWYTGAVIKLKNVVEEYHLDIVILREQMEDMLHKHERDSLVKAGLKTVPSNCPNCSKPLFGSYICSYCGYEIERPEELLKRGIISIASIRPLDNLTAGHFLLIDIEGKRILEVDEQKHIFWTMGKDMLTEASIEFAFPRDAVRLATRNTLITDYSLGRIMEITPSGRLFWEYDQGKSSEHRLKNPVRATANGLNHVLIVDQGHHRVIEVDKDSDLHMQYGKMGEAGVADGMLNMPSDVQRLANGNLLITDTGNHRILELENMQLVWQYGNPENKDSGGYGLEPGYLSYPQSAQRLDNGNTLIVDAGNLRILELDPEGKILWEHFTNSGPEEYHMDSPFRATYLPNGVVTVLGESSLFEYDTREKKVVWGCQMSDFEKAKAVLKTEQATKRFVKHGVRNPYMRLEKSEEELAAASKSEAVQALIAKRISSMRTSTSNKAHVTLLGKPTLDPLQFYLVERTKNRVLQVDREGRMDWRYGEKEGEVLLKPHSCTRMLSGHILVADTDQHRVIEIDPKTAKIVWQFGETGKALNDNKGLNRPRWAQRLGNGNTLIVDQGNSRIFELSPTNEIVWIYEGVEHLTGPYQASKLESGNILFTDWAVHQVLEISQEGQVVWKFGERKTSGEDGQHLSYPEFASRLSNGNTLIADTRNDRVIEVNSEAEIVWECSGRKEIKYGSPSYAQRMPNGNTLIVHSHNRQILEVSPELKALWKLMLPFERPAAPARPSGTEPSPA</sequence>
<dbReference type="PANTHER" id="PTHR24104">
    <property type="entry name" value="E3 UBIQUITIN-PROTEIN LIGASE NHLRC1-RELATED"/>
    <property type="match status" value="1"/>
</dbReference>
<dbReference type="Gene3D" id="2.130.10.10">
    <property type="entry name" value="YVTN repeat-like/Quinoprotein amine dehydrogenase"/>
    <property type="match status" value="1"/>
</dbReference>
<dbReference type="Gene3D" id="2.120.10.30">
    <property type="entry name" value="TolB, C-terminal domain"/>
    <property type="match status" value="2"/>
</dbReference>
<proteinExistence type="predicted"/>
<dbReference type="InterPro" id="IPR015943">
    <property type="entry name" value="WD40/YVTN_repeat-like_dom_sf"/>
</dbReference>
<name>A0A2M7GAC0_9BACT</name>
<dbReference type="Proteomes" id="UP000231019">
    <property type="component" value="Unassembled WGS sequence"/>
</dbReference>
<reference evidence="2 3" key="1">
    <citation type="submission" date="2017-09" db="EMBL/GenBank/DDBJ databases">
        <title>Depth-based differentiation of microbial function through sediment-hosted aquifers and enrichment of novel symbionts in the deep terrestrial subsurface.</title>
        <authorList>
            <person name="Probst A.J."/>
            <person name="Ladd B."/>
            <person name="Jarett J.K."/>
            <person name="Geller-Mcgrath D.E."/>
            <person name="Sieber C.M."/>
            <person name="Emerson J.B."/>
            <person name="Anantharaman K."/>
            <person name="Thomas B.C."/>
            <person name="Malmstrom R."/>
            <person name="Stieglmeier M."/>
            <person name="Klingl A."/>
            <person name="Woyke T."/>
            <person name="Ryan C.M."/>
            <person name="Banfield J.F."/>
        </authorList>
    </citation>
    <scope>NUCLEOTIDE SEQUENCE [LARGE SCALE GENOMIC DNA]</scope>
    <source>
        <strain evidence="2">CG17_big_fil_post_rev_8_21_14_2_50_48_46</strain>
    </source>
</reference>
<evidence type="ECO:0000313" key="3">
    <source>
        <dbReference type="Proteomes" id="UP000231019"/>
    </source>
</evidence>
<dbReference type="InterPro" id="IPR050952">
    <property type="entry name" value="TRIM-NHL_E3_ligases"/>
</dbReference>
<gene>
    <name evidence="2" type="ORF">COW36_02730</name>
</gene>
<dbReference type="PANTHER" id="PTHR24104:SF25">
    <property type="entry name" value="PROTEIN LIN-41"/>
    <property type="match status" value="1"/>
</dbReference>
<dbReference type="InterPro" id="IPR011042">
    <property type="entry name" value="6-blade_b-propeller_TolB-like"/>
</dbReference>
<dbReference type="GO" id="GO:0008270">
    <property type="term" value="F:zinc ion binding"/>
    <property type="evidence" value="ECO:0007669"/>
    <property type="project" value="UniProtKB-KW"/>
</dbReference>
<accession>A0A2M7GAC0</accession>
<dbReference type="AlphaFoldDB" id="A0A2M7GAC0"/>
<dbReference type="SUPFAM" id="SSF50969">
    <property type="entry name" value="YVTN repeat-like/Quinoprotein amine dehydrogenase"/>
    <property type="match status" value="1"/>
</dbReference>
<dbReference type="InterPro" id="IPR011044">
    <property type="entry name" value="Quino_amine_DH_bsu"/>
</dbReference>
<dbReference type="GO" id="GO:0043161">
    <property type="term" value="P:proteasome-mediated ubiquitin-dependent protein catabolic process"/>
    <property type="evidence" value="ECO:0007669"/>
    <property type="project" value="TreeGrafter"/>
</dbReference>
<comment type="caution">
    <text evidence="2">The sequence shown here is derived from an EMBL/GenBank/DDBJ whole genome shotgun (WGS) entry which is preliminary data.</text>
</comment>
<feature type="region of interest" description="Disordered" evidence="1">
    <location>
        <begin position="420"/>
        <end position="448"/>
    </location>
</feature>
<evidence type="ECO:0008006" key="4">
    <source>
        <dbReference type="Google" id="ProtNLM"/>
    </source>
</evidence>